<keyword evidence="11 17" id="KW-0521">NADP</keyword>
<accession>A0A9E7V3N8</accession>
<keyword evidence="6 17" id="KW-0641">Proline biosynthesis</keyword>
<feature type="domain" description="Aspartate/glutamate/uridylate kinase" evidence="19">
    <location>
        <begin position="29"/>
        <end position="272"/>
    </location>
</feature>
<dbReference type="Gene3D" id="3.40.1160.10">
    <property type="entry name" value="Acetylglutamate kinase-like"/>
    <property type="match status" value="1"/>
</dbReference>
<dbReference type="EMBL" id="MZ463026">
    <property type="protein sequence ID" value="UYW46237.1"/>
    <property type="molecule type" value="mRNA"/>
</dbReference>
<evidence type="ECO:0000313" key="20">
    <source>
        <dbReference type="EMBL" id="UYW46237.1"/>
    </source>
</evidence>
<dbReference type="Pfam" id="PF00171">
    <property type="entry name" value="Aldedh"/>
    <property type="match status" value="1"/>
</dbReference>
<evidence type="ECO:0000256" key="3">
    <source>
        <dbReference type="ARBA" id="ARBA00006300"/>
    </source>
</evidence>
<dbReference type="HAMAP" id="MF_00412">
    <property type="entry name" value="ProA"/>
    <property type="match status" value="1"/>
</dbReference>
<dbReference type="Pfam" id="PF00696">
    <property type="entry name" value="AA_kinase"/>
    <property type="match status" value="1"/>
</dbReference>
<evidence type="ECO:0000256" key="7">
    <source>
        <dbReference type="ARBA" id="ARBA00022679"/>
    </source>
</evidence>
<evidence type="ECO:0000256" key="9">
    <source>
        <dbReference type="ARBA" id="ARBA00022777"/>
    </source>
</evidence>
<evidence type="ECO:0000259" key="18">
    <source>
        <dbReference type="Pfam" id="PF00171"/>
    </source>
</evidence>
<dbReference type="NCBIfam" id="NF001221">
    <property type="entry name" value="PRK00197.1"/>
    <property type="match status" value="1"/>
</dbReference>
<dbReference type="FunFam" id="3.40.1160.10:FF:000013">
    <property type="entry name" value="Delta-1-pyrroline-5-carboxylate synthase"/>
    <property type="match status" value="1"/>
</dbReference>
<dbReference type="PIRSF" id="PIRSF036429">
    <property type="entry name" value="P5C_syn"/>
    <property type="match status" value="1"/>
</dbReference>
<dbReference type="PANTHER" id="PTHR11063:SF13">
    <property type="entry name" value="DELTA-1-PYRROLINE-5-CARBOXYLATE SYNTHASE 2"/>
    <property type="match status" value="1"/>
</dbReference>
<evidence type="ECO:0000256" key="12">
    <source>
        <dbReference type="ARBA" id="ARBA00023002"/>
    </source>
</evidence>
<evidence type="ECO:0000256" key="4">
    <source>
        <dbReference type="ARBA" id="ARBA00009302"/>
    </source>
</evidence>
<evidence type="ECO:0000256" key="5">
    <source>
        <dbReference type="ARBA" id="ARBA00022605"/>
    </source>
</evidence>
<dbReference type="EC" id="2.7.2.11" evidence="17"/>
<dbReference type="InterPro" id="IPR016161">
    <property type="entry name" value="Ald_DH/histidinol_DH"/>
</dbReference>
<dbReference type="PROSITE" id="PS00902">
    <property type="entry name" value="GLUTAMATE_5_KINASE"/>
    <property type="match status" value="1"/>
</dbReference>
<dbReference type="AlphaFoldDB" id="A0A9E7V3N8"/>
<keyword evidence="13" id="KW-0511">Multifunctional enzyme</keyword>
<dbReference type="GO" id="GO:0005737">
    <property type="term" value="C:cytoplasm"/>
    <property type="evidence" value="ECO:0007669"/>
    <property type="project" value="UniProtKB-UniRule"/>
</dbReference>
<protein>
    <recommendedName>
        <fullName evidence="17">Delta-1-pyrroline-5-carboxylate synthase</fullName>
    </recommendedName>
    <domain>
        <recommendedName>
            <fullName evidence="17">Glutamate 5-kinase</fullName>
            <shortName evidence="17">GK</shortName>
            <ecNumber evidence="17">2.7.2.11</ecNumber>
        </recommendedName>
        <alternativeName>
            <fullName evidence="17">Gamma-glutamyl kinase</fullName>
        </alternativeName>
    </domain>
    <domain>
        <recommendedName>
            <fullName evidence="17">Gamma-glutamyl phosphate reductase</fullName>
            <shortName evidence="17">GPR</shortName>
            <ecNumber evidence="17">1.2.1.41</ecNumber>
        </recommendedName>
        <alternativeName>
            <fullName evidence="17">Glutamate-5-semialdehyde dehydrogenase</fullName>
        </alternativeName>
        <alternativeName>
            <fullName evidence="17">Glutamyl-gamma-semialdehyde dehydrogenase</fullName>
        </alternativeName>
    </domain>
</protein>
<feature type="domain" description="Aldehyde dehydrogenase" evidence="18">
    <location>
        <begin position="299"/>
        <end position="567"/>
    </location>
</feature>
<evidence type="ECO:0000256" key="11">
    <source>
        <dbReference type="ARBA" id="ARBA00022857"/>
    </source>
</evidence>
<comment type="catalytic activity">
    <reaction evidence="15 17">
        <text>L-glutamate + ATP = L-glutamyl 5-phosphate + ADP</text>
        <dbReference type="Rhea" id="RHEA:14877"/>
        <dbReference type="ChEBI" id="CHEBI:29985"/>
        <dbReference type="ChEBI" id="CHEBI:30616"/>
        <dbReference type="ChEBI" id="CHEBI:58274"/>
        <dbReference type="ChEBI" id="CHEBI:456216"/>
        <dbReference type="EC" id="2.7.2.11"/>
    </reaction>
</comment>
<evidence type="ECO:0000256" key="10">
    <source>
        <dbReference type="ARBA" id="ARBA00022840"/>
    </source>
</evidence>
<dbReference type="GO" id="GO:0005524">
    <property type="term" value="F:ATP binding"/>
    <property type="evidence" value="ECO:0007669"/>
    <property type="project" value="UniProtKB-UniRule"/>
</dbReference>
<evidence type="ECO:0000256" key="14">
    <source>
        <dbReference type="ARBA" id="ARBA00049024"/>
    </source>
</evidence>
<dbReference type="Gene3D" id="3.40.605.10">
    <property type="entry name" value="Aldehyde Dehydrogenase, Chain A, domain 1"/>
    <property type="match status" value="1"/>
</dbReference>
<dbReference type="FunFam" id="3.40.605.10:FF:000062">
    <property type="entry name" value="Delta-1-pyrroline-5-carboxylate synthase"/>
    <property type="match status" value="1"/>
</dbReference>
<evidence type="ECO:0000256" key="15">
    <source>
        <dbReference type="ARBA" id="ARBA00049141"/>
    </source>
</evidence>
<dbReference type="InterPro" id="IPR005766">
    <property type="entry name" value="P5_carboxy_syn"/>
</dbReference>
<evidence type="ECO:0000256" key="6">
    <source>
        <dbReference type="ARBA" id="ARBA00022650"/>
    </source>
</evidence>
<comment type="similarity">
    <text evidence="3 17">In the C-terminal section; belongs to the gamma-glutamyl phosphate reductase family.</text>
</comment>
<dbReference type="InterPro" id="IPR016163">
    <property type="entry name" value="Ald_DH_C"/>
</dbReference>
<dbReference type="HAMAP" id="MF_00456">
    <property type="entry name" value="ProB"/>
    <property type="match status" value="1"/>
</dbReference>
<keyword evidence="10 17" id="KW-0067">ATP-binding</keyword>
<keyword evidence="8 17" id="KW-0547">Nucleotide-binding</keyword>
<dbReference type="PROSITE" id="PS01223">
    <property type="entry name" value="PROA"/>
    <property type="match status" value="1"/>
</dbReference>
<evidence type="ECO:0000256" key="2">
    <source>
        <dbReference type="ARBA" id="ARBA00005185"/>
    </source>
</evidence>
<dbReference type="InterPro" id="IPR001048">
    <property type="entry name" value="Asp/Glu/Uridylate_kinase"/>
</dbReference>
<evidence type="ECO:0000256" key="1">
    <source>
        <dbReference type="ARBA" id="ARBA00004985"/>
    </source>
</evidence>
<dbReference type="InterPro" id="IPR005715">
    <property type="entry name" value="Glu_5kinase/COase_Synthase"/>
</dbReference>
<dbReference type="InterPro" id="IPR019797">
    <property type="entry name" value="Glutamate_5-kinase_CS"/>
</dbReference>
<dbReference type="PRINTS" id="PR00474">
    <property type="entry name" value="GLU5KINASE"/>
</dbReference>
<dbReference type="NCBIfam" id="TIGR01092">
    <property type="entry name" value="P5CS"/>
    <property type="match status" value="1"/>
</dbReference>
<dbReference type="CDD" id="cd07079">
    <property type="entry name" value="ALDH_F18-19_ProA-GPR"/>
    <property type="match status" value="1"/>
</dbReference>
<comment type="function">
    <text evidence="16">P5CS plays a key role in proline biosynthesis, leading to osmoregulation in plants. Involved in abiotic stress tolerance.</text>
</comment>
<dbReference type="InterPro" id="IPR020593">
    <property type="entry name" value="G-glutamylP_reductase_CS"/>
</dbReference>
<dbReference type="InterPro" id="IPR001057">
    <property type="entry name" value="Glu/AcGlu_kinase"/>
</dbReference>
<organism evidence="20">
    <name type="scientific">Sporobolus alterniflorus</name>
    <name type="common">smooth cordgrass</name>
    <dbReference type="NCBI Taxonomy" id="29706"/>
    <lineage>
        <taxon>Eukaryota</taxon>
        <taxon>Viridiplantae</taxon>
        <taxon>Streptophyta</taxon>
        <taxon>Embryophyta</taxon>
        <taxon>Tracheophyta</taxon>
        <taxon>Spermatophyta</taxon>
        <taxon>Magnoliopsida</taxon>
        <taxon>Liliopsida</taxon>
        <taxon>Poales</taxon>
        <taxon>Poaceae</taxon>
        <taxon>PACMAD clade</taxon>
        <taxon>Chloridoideae</taxon>
        <taxon>Zoysieae</taxon>
        <taxon>Sporobolinae</taxon>
        <taxon>Sporobolus</taxon>
    </lineage>
</organism>
<dbReference type="EC" id="1.2.1.41" evidence="17"/>
<evidence type="ECO:0000256" key="17">
    <source>
        <dbReference type="PIRNR" id="PIRNR036429"/>
    </source>
</evidence>
<dbReference type="InterPro" id="IPR000965">
    <property type="entry name" value="GPR_dom"/>
</dbReference>
<dbReference type="GO" id="GO:0004349">
    <property type="term" value="F:glutamate 5-kinase activity"/>
    <property type="evidence" value="ECO:0007669"/>
    <property type="project" value="UniProtKB-UniRule"/>
</dbReference>
<dbReference type="NCBIfam" id="TIGR00407">
    <property type="entry name" value="proA"/>
    <property type="match status" value="1"/>
</dbReference>
<keyword evidence="12 17" id="KW-0560">Oxidoreductase</keyword>
<dbReference type="GO" id="GO:0004350">
    <property type="term" value="F:glutamate-5-semialdehyde dehydrogenase activity"/>
    <property type="evidence" value="ECO:0007669"/>
    <property type="project" value="UniProtKB-UniRule"/>
</dbReference>
<evidence type="ECO:0000256" key="13">
    <source>
        <dbReference type="ARBA" id="ARBA00023268"/>
    </source>
</evidence>
<dbReference type="Gene3D" id="3.40.309.10">
    <property type="entry name" value="Aldehyde Dehydrogenase, Chain A, domain 2"/>
    <property type="match status" value="1"/>
</dbReference>
<evidence type="ECO:0000259" key="19">
    <source>
        <dbReference type="Pfam" id="PF00696"/>
    </source>
</evidence>
<comment type="pathway">
    <text evidence="1 17">Amino-acid biosynthesis; L-proline biosynthesis; L-glutamate 5-semialdehyde from L-glutamate: step 2/2.</text>
</comment>
<comment type="pathway">
    <text evidence="2 17">Amino-acid biosynthesis; L-proline biosynthesis; L-glutamate 5-semialdehyde from L-glutamate: step 1/2.</text>
</comment>
<proteinExistence type="evidence at transcript level"/>
<reference evidence="20" key="1">
    <citation type="journal article" date="2022" name="J Plant Interact">
        <title>Proline metabolism regulation in Spartina alterniflora and SaP5CS2 gene positively regulates salt stress tolerance in transgenic Arabidopsis thaliana.</title>
        <authorList>
            <person name="Zhao Y."/>
            <person name="He Y."/>
            <person name="Wang X."/>
            <person name="Qu C."/>
            <person name="Miao J."/>
        </authorList>
    </citation>
    <scope>NUCLEOTIDE SEQUENCE</scope>
    <source>
        <tissue evidence="20">Leaves</tissue>
    </source>
</reference>
<name>A0A9E7V3N8_9POAL</name>
<keyword evidence="5 17" id="KW-0028">Amino-acid biosynthesis</keyword>
<dbReference type="InterPro" id="IPR036393">
    <property type="entry name" value="AceGlu_kinase-like_sf"/>
</dbReference>
<keyword evidence="7 17" id="KW-0808">Transferase</keyword>
<dbReference type="SUPFAM" id="SSF53633">
    <property type="entry name" value="Carbamate kinase-like"/>
    <property type="match status" value="1"/>
</dbReference>
<dbReference type="InterPro" id="IPR015590">
    <property type="entry name" value="Aldehyde_DH_dom"/>
</dbReference>
<dbReference type="FunFam" id="3.40.309.10:FF:000015">
    <property type="entry name" value="Delta-1-pyrroline-5-carboxylate synthase"/>
    <property type="match status" value="1"/>
</dbReference>
<keyword evidence="9 17" id="KW-0418">Kinase</keyword>
<comment type="similarity">
    <text evidence="4 17">In the N-terminal section; belongs to the glutamate 5-kinase family.</text>
</comment>
<dbReference type="NCBIfam" id="TIGR01027">
    <property type="entry name" value="proB"/>
    <property type="match status" value="1"/>
</dbReference>
<sequence length="728" mass="79015">MGRGGIGGRPVAVDMETVDSTRAFVRDVKRIVIKVGTAVVTGQDGRLAMGRLGSLCEQIKQLNFQGYEVILVTSGAVGVGRQRLQYRKLIHSSFADLQNPQMHFGGKACAAVGQSGLMAIYDTLFSQLDITSSQLLVTDRDFKDPNFGDQLRETIFSLLDLKVVPLFNENDAISSRRQPHEDPSFWDNDSLAALLAAELDADLLVILSDVDGLYSGPPSDPQSKIIHTYINEKHGKLINFGEKSSVGRGGMEAKVAAAANAASKGVPVVIASGFEPERIIKVLKGEKIGTLFHNAANSWEASKEATAREMAVTARDCSRRLQKLSSDERKKILLDIADALEANEDLIRSENEMDVEAAQDAGYEKSLVARMRLKQGKITNLARSIRAIADMEDPIAHTLKRTEVAKDLVFEKTYCPLGVLLIIFESRPDALVQIASLAIRSGNGLLLKGGKEAMRSNAILHKIITGAIPDVVGKKLIGLVTSKDEIADLLMLDDVIDLVIPRGSKNLISQIKESTKIPVLGHSDGICHVYIDKSADMEMAKRIVMDAKVDYPAACNAMETLLVHKDLNKSEGLDDLLVELEKEGVVIYGGPVAHNKLKVPKVDSFHHEYSSMACTLEFVDDVQSAIDHINRYGSAHTDCIITTDEKAAEAFLQQVDSAAVFHNASTRFCDGTRFGLGAEVGISTGRIHARGPVGVDGLLTTRCILRGSGQVVNGDKGVVYTHKDLPLE</sequence>
<dbReference type="SUPFAM" id="SSF53720">
    <property type="entry name" value="ALDH-like"/>
    <property type="match status" value="1"/>
</dbReference>
<evidence type="ECO:0000256" key="16">
    <source>
        <dbReference type="ARBA" id="ARBA00058494"/>
    </source>
</evidence>
<comment type="catalytic activity">
    <reaction evidence="14 17">
        <text>L-glutamate 5-semialdehyde + phosphate + NADP(+) = L-glutamyl 5-phosphate + NADPH + H(+)</text>
        <dbReference type="Rhea" id="RHEA:19541"/>
        <dbReference type="ChEBI" id="CHEBI:15378"/>
        <dbReference type="ChEBI" id="CHEBI:43474"/>
        <dbReference type="ChEBI" id="CHEBI:57783"/>
        <dbReference type="ChEBI" id="CHEBI:58066"/>
        <dbReference type="ChEBI" id="CHEBI:58274"/>
        <dbReference type="ChEBI" id="CHEBI:58349"/>
        <dbReference type="EC" id="1.2.1.41"/>
    </reaction>
</comment>
<dbReference type="InterPro" id="IPR016162">
    <property type="entry name" value="Ald_DH_N"/>
</dbReference>
<gene>
    <name evidence="20" type="primary">P5CS2</name>
</gene>
<evidence type="ECO:0000256" key="8">
    <source>
        <dbReference type="ARBA" id="ARBA00022741"/>
    </source>
</evidence>
<dbReference type="GO" id="GO:0008652">
    <property type="term" value="P:amino acid biosynthetic process"/>
    <property type="evidence" value="ECO:0007669"/>
    <property type="project" value="UniProtKB-KW"/>
</dbReference>
<dbReference type="PANTHER" id="PTHR11063">
    <property type="entry name" value="GLUTAMATE SEMIALDEHYDE DEHYDROGENASE"/>
    <property type="match status" value="1"/>
</dbReference>